<dbReference type="InterPro" id="IPR058792">
    <property type="entry name" value="Beta-barrel_RND_2"/>
</dbReference>
<dbReference type="eggNOG" id="COG0845">
    <property type="taxonomic scope" value="Bacteria"/>
</dbReference>
<dbReference type="GO" id="GO:1990281">
    <property type="term" value="C:efflux pump complex"/>
    <property type="evidence" value="ECO:0007669"/>
    <property type="project" value="TreeGrafter"/>
</dbReference>
<dbReference type="RefSeq" id="WP_015851554.1">
    <property type="nucleotide sequence ID" value="NC_012881.1"/>
</dbReference>
<dbReference type="Pfam" id="PF25954">
    <property type="entry name" value="Beta-barrel_RND_2"/>
    <property type="match status" value="1"/>
</dbReference>
<dbReference type="NCBIfam" id="TIGR01730">
    <property type="entry name" value="RND_mfp"/>
    <property type="match status" value="1"/>
</dbReference>
<organism evidence="4 5">
    <name type="scientific">Maridesulfovibrio salexigens (strain ATCC 14822 / DSM 2638 / NCIMB 8403 / VKM B-1763)</name>
    <name type="common">Desulfovibrio salexigens</name>
    <dbReference type="NCBI Taxonomy" id="526222"/>
    <lineage>
        <taxon>Bacteria</taxon>
        <taxon>Pseudomonadati</taxon>
        <taxon>Thermodesulfobacteriota</taxon>
        <taxon>Desulfovibrionia</taxon>
        <taxon>Desulfovibrionales</taxon>
        <taxon>Desulfovibrionaceae</taxon>
        <taxon>Maridesulfovibrio</taxon>
    </lineage>
</organism>
<keyword evidence="2" id="KW-0732">Signal</keyword>
<dbReference type="SUPFAM" id="SSF111369">
    <property type="entry name" value="HlyD-like secretion proteins"/>
    <property type="match status" value="1"/>
</dbReference>
<dbReference type="AlphaFoldDB" id="C6BT34"/>
<feature type="chain" id="PRO_5002962610" description="CusB-like beta-barrel domain-containing protein" evidence="2">
    <location>
        <begin position="24"/>
        <end position="272"/>
    </location>
</feature>
<evidence type="ECO:0000313" key="5">
    <source>
        <dbReference type="Proteomes" id="UP000002601"/>
    </source>
</evidence>
<evidence type="ECO:0000256" key="1">
    <source>
        <dbReference type="ARBA" id="ARBA00009477"/>
    </source>
</evidence>
<dbReference type="Gene3D" id="2.40.50.100">
    <property type="match status" value="1"/>
</dbReference>
<dbReference type="Gene3D" id="1.10.287.470">
    <property type="entry name" value="Helix hairpin bin"/>
    <property type="match status" value="1"/>
</dbReference>
<dbReference type="OrthoDB" id="9772050at2"/>
<dbReference type="InterPro" id="IPR006143">
    <property type="entry name" value="RND_pump_MFP"/>
</dbReference>
<dbReference type="EMBL" id="CP001649">
    <property type="protein sequence ID" value="ACS79738.1"/>
    <property type="molecule type" value="Genomic_DNA"/>
</dbReference>
<dbReference type="HOGENOM" id="CLU_018816_5_0_7"/>
<evidence type="ECO:0000313" key="4">
    <source>
        <dbReference type="EMBL" id="ACS79738.1"/>
    </source>
</evidence>
<dbReference type="Proteomes" id="UP000002601">
    <property type="component" value="Chromosome"/>
</dbReference>
<feature type="signal peptide" evidence="2">
    <location>
        <begin position="1"/>
        <end position="23"/>
    </location>
</feature>
<keyword evidence="5" id="KW-1185">Reference proteome</keyword>
<reference evidence="4 5" key="1">
    <citation type="submission" date="2009-06" db="EMBL/GenBank/DDBJ databases">
        <title>Complete sequence of Desulfovibrio salexigens DSM 2638.</title>
        <authorList>
            <consortium name="US DOE Joint Genome Institute"/>
            <person name="Lucas S."/>
            <person name="Copeland A."/>
            <person name="Lapidus A."/>
            <person name="Glavina del Rio T."/>
            <person name="Tice H."/>
            <person name="Bruce D."/>
            <person name="Goodwin L."/>
            <person name="Pitluck S."/>
            <person name="Munk A.C."/>
            <person name="Brettin T."/>
            <person name="Detter J.C."/>
            <person name="Han C."/>
            <person name="Tapia R."/>
            <person name="Larimer F."/>
            <person name="Land M."/>
            <person name="Hauser L."/>
            <person name="Kyrpides N."/>
            <person name="Anderson I."/>
            <person name="Wall J.D."/>
            <person name="Arkin A.P."/>
            <person name="Dehal P."/>
            <person name="Chivian D."/>
            <person name="Giles B."/>
            <person name="Hazen T.C."/>
        </authorList>
    </citation>
    <scope>NUCLEOTIDE SEQUENCE [LARGE SCALE GENOMIC DNA]</scope>
    <source>
        <strain evidence="5">ATCC 14822 / DSM 2638 / NCIMB 8403 / VKM B-1763</strain>
    </source>
</reference>
<evidence type="ECO:0000259" key="3">
    <source>
        <dbReference type="Pfam" id="PF25954"/>
    </source>
</evidence>
<sequence>MKKLLPAIVLLALQVLIVPCALAYNSTLPTFPDFSEQGTDNEPDLHKTMQGTFKVVFSPRKEVILSAEVDSTVSLVAKEFGQSFKKGQVLIKLNPEMFVWRQDKAKALHKKAAETFKVIENLYKDKSRSIIDLEEARADLTISKANMRIASKEVGFCTIKAPYSGRVERLLVDEREWVEAGTPLIKIVSDSVLLARTLVPWNELKSFPIGKQVDIELTSGETVKGKVSHVGAVMDSASQTFEVKIEVPNSKRKLKCGMTGHIPTPIAKVAER</sequence>
<proteinExistence type="inferred from homology"/>
<dbReference type="PANTHER" id="PTHR30469">
    <property type="entry name" value="MULTIDRUG RESISTANCE PROTEIN MDTA"/>
    <property type="match status" value="1"/>
</dbReference>
<accession>C6BT34</accession>
<dbReference type="Gene3D" id="2.40.30.170">
    <property type="match status" value="1"/>
</dbReference>
<feature type="domain" description="CusB-like beta-barrel" evidence="3">
    <location>
        <begin position="204"/>
        <end position="261"/>
    </location>
</feature>
<dbReference type="STRING" id="526222.Desal_1676"/>
<dbReference type="GO" id="GO:0015562">
    <property type="term" value="F:efflux transmembrane transporter activity"/>
    <property type="evidence" value="ECO:0007669"/>
    <property type="project" value="TreeGrafter"/>
</dbReference>
<evidence type="ECO:0000256" key="2">
    <source>
        <dbReference type="SAM" id="SignalP"/>
    </source>
</evidence>
<gene>
    <name evidence="4" type="ordered locus">Desal_1676</name>
</gene>
<dbReference type="KEGG" id="dsa:Desal_1676"/>
<comment type="similarity">
    <text evidence="1">Belongs to the membrane fusion protein (MFP) (TC 8.A.1) family.</text>
</comment>
<protein>
    <recommendedName>
        <fullName evidence="3">CusB-like beta-barrel domain-containing protein</fullName>
    </recommendedName>
</protein>
<name>C6BT34_MARSD</name>